<gene>
    <name evidence="2" type="ORF">AAG747_07845</name>
</gene>
<keyword evidence="3" id="KW-1185">Reference proteome</keyword>
<name>A0AAW9S402_9BACT</name>
<evidence type="ECO:0000256" key="1">
    <source>
        <dbReference type="SAM" id="Phobius"/>
    </source>
</evidence>
<keyword evidence="1" id="KW-0472">Membrane</keyword>
<dbReference type="EMBL" id="JBDKWZ010000004">
    <property type="protein sequence ID" value="MEN7547816.1"/>
    <property type="molecule type" value="Genomic_DNA"/>
</dbReference>
<dbReference type="Proteomes" id="UP001403385">
    <property type="component" value="Unassembled WGS sequence"/>
</dbReference>
<proteinExistence type="predicted"/>
<sequence>MQNPPVLYLPYPIDKRMNVFLITGGILLAGLVAGDALKTKYTAGKIDIGFAGIDWPRISKGKVYFEPAFRFSNYSTHSLQLSHLVISLYVKDGQGVWKLIVKSPPAGSTYRILPRDSSVERFPLQASLLSLGLNFFAFLSSMEIKVDVQGEANGYPFSESFTKQLGKTQTVNGI</sequence>
<organism evidence="2 3">
    <name type="scientific">Rapidithrix thailandica</name>
    <dbReference type="NCBI Taxonomy" id="413964"/>
    <lineage>
        <taxon>Bacteria</taxon>
        <taxon>Pseudomonadati</taxon>
        <taxon>Bacteroidota</taxon>
        <taxon>Cytophagia</taxon>
        <taxon>Cytophagales</taxon>
        <taxon>Flammeovirgaceae</taxon>
        <taxon>Rapidithrix</taxon>
    </lineage>
</organism>
<reference evidence="2 3" key="1">
    <citation type="submission" date="2024-04" db="EMBL/GenBank/DDBJ databases">
        <title>Novel genus in family Flammeovirgaceae.</title>
        <authorList>
            <person name="Nguyen T.H."/>
            <person name="Vuong T.Q."/>
            <person name="Le H."/>
            <person name="Kim S.-G."/>
        </authorList>
    </citation>
    <scope>NUCLEOTIDE SEQUENCE [LARGE SCALE GENOMIC DNA]</scope>
    <source>
        <strain evidence="2 3">JCM 23209</strain>
    </source>
</reference>
<accession>A0AAW9S402</accession>
<dbReference type="RefSeq" id="WP_346820604.1">
    <property type="nucleotide sequence ID" value="NZ_JBDKWZ010000004.1"/>
</dbReference>
<keyword evidence="1" id="KW-0812">Transmembrane</keyword>
<feature type="transmembrane region" description="Helical" evidence="1">
    <location>
        <begin position="20"/>
        <end position="37"/>
    </location>
</feature>
<protein>
    <submittedName>
        <fullName evidence="2">Uncharacterized protein</fullName>
    </submittedName>
</protein>
<evidence type="ECO:0000313" key="2">
    <source>
        <dbReference type="EMBL" id="MEN7547816.1"/>
    </source>
</evidence>
<comment type="caution">
    <text evidence="2">The sequence shown here is derived from an EMBL/GenBank/DDBJ whole genome shotgun (WGS) entry which is preliminary data.</text>
</comment>
<dbReference type="AlphaFoldDB" id="A0AAW9S402"/>
<keyword evidence="1" id="KW-1133">Transmembrane helix</keyword>
<evidence type="ECO:0000313" key="3">
    <source>
        <dbReference type="Proteomes" id="UP001403385"/>
    </source>
</evidence>